<name>L1IWC9_GUITC</name>
<dbReference type="AlphaFoldDB" id="L1IWC9"/>
<reference evidence="3 5" key="1">
    <citation type="journal article" date="2012" name="Nature">
        <title>Algal genomes reveal evolutionary mosaicism and the fate of nucleomorphs.</title>
        <authorList>
            <consortium name="DOE Joint Genome Institute"/>
            <person name="Curtis B.A."/>
            <person name="Tanifuji G."/>
            <person name="Burki F."/>
            <person name="Gruber A."/>
            <person name="Irimia M."/>
            <person name="Maruyama S."/>
            <person name="Arias M.C."/>
            <person name="Ball S.G."/>
            <person name="Gile G.H."/>
            <person name="Hirakawa Y."/>
            <person name="Hopkins J.F."/>
            <person name="Kuo A."/>
            <person name="Rensing S.A."/>
            <person name="Schmutz J."/>
            <person name="Symeonidi A."/>
            <person name="Elias M."/>
            <person name="Eveleigh R.J."/>
            <person name="Herman E.K."/>
            <person name="Klute M.J."/>
            <person name="Nakayama T."/>
            <person name="Obornik M."/>
            <person name="Reyes-Prieto A."/>
            <person name="Armbrust E.V."/>
            <person name="Aves S.J."/>
            <person name="Beiko R.G."/>
            <person name="Coutinho P."/>
            <person name="Dacks J.B."/>
            <person name="Durnford D.G."/>
            <person name="Fast N.M."/>
            <person name="Green B.R."/>
            <person name="Grisdale C.J."/>
            <person name="Hempel F."/>
            <person name="Henrissat B."/>
            <person name="Hoppner M.P."/>
            <person name="Ishida K."/>
            <person name="Kim E."/>
            <person name="Koreny L."/>
            <person name="Kroth P.G."/>
            <person name="Liu Y."/>
            <person name="Malik S.B."/>
            <person name="Maier U.G."/>
            <person name="McRose D."/>
            <person name="Mock T."/>
            <person name="Neilson J.A."/>
            <person name="Onodera N.T."/>
            <person name="Poole A.M."/>
            <person name="Pritham E.J."/>
            <person name="Richards T.A."/>
            <person name="Rocap G."/>
            <person name="Roy S.W."/>
            <person name="Sarai C."/>
            <person name="Schaack S."/>
            <person name="Shirato S."/>
            <person name="Slamovits C.H."/>
            <person name="Spencer D.F."/>
            <person name="Suzuki S."/>
            <person name="Worden A.Z."/>
            <person name="Zauner S."/>
            <person name="Barry K."/>
            <person name="Bell C."/>
            <person name="Bharti A.K."/>
            <person name="Crow J.A."/>
            <person name="Grimwood J."/>
            <person name="Kramer R."/>
            <person name="Lindquist E."/>
            <person name="Lucas S."/>
            <person name="Salamov A."/>
            <person name="McFadden G.I."/>
            <person name="Lane C.E."/>
            <person name="Keeling P.J."/>
            <person name="Gray M.W."/>
            <person name="Grigoriev I.V."/>
            <person name="Archibald J.M."/>
        </authorList>
    </citation>
    <scope>NUCLEOTIDE SEQUENCE</scope>
    <source>
        <strain evidence="3 5">CCMP2712</strain>
    </source>
</reference>
<dbReference type="GO" id="GO:0030014">
    <property type="term" value="C:CCR4-NOT complex"/>
    <property type="evidence" value="ECO:0007669"/>
    <property type="project" value="InterPro"/>
</dbReference>
<dbReference type="SMART" id="SM00028">
    <property type="entry name" value="TPR"/>
    <property type="match status" value="3"/>
</dbReference>
<evidence type="ECO:0000313" key="3">
    <source>
        <dbReference type="EMBL" id="EKX40573.1"/>
    </source>
</evidence>
<dbReference type="InterPro" id="IPR019734">
    <property type="entry name" value="TPR_rpt"/>
</dbReference>
<dbReference type="GO" id="GO:0006402">
    <property type="term" value="P:mRNA catabolic process"/>
    <property type="evidence" value="ECO:0007669"/>
    <property type="project" value="TreeGrafter"/>
</dbReference>
<evidence type="ECO:0000256" key="2">
    <source>
        <dbReference type="SAM" id="MobiDB-lite"/>
    </source>
</evidence>
<feature type="compositionally biased region" description="Low complexity" evidence="2">
    <location>
        <begin position="473"/>
        <end position="483"/>
    </location>
</feature>
<reference evidence="5" key="2">
    <citation type="submission" date="2012-11" db="EMBL/GenBank/DDBJ databases">
        <authorList>
            <person name="Kuo A."/>
            <person name="Curtis B.A."/>
            <person name="Tanifuji G."/>
            <person name="Burki F."/>
            <person name="Gruber A."/>
            <person name="Irimia M."/>
            <person name="Maruyama S."/>
            <person name="Arias M.C."/>
            <person name="Ball S.G."/>
            <person name="Gile G.H."/>
            <person name="Hirakawa Y."/>
            <person name="Hopkins J.F."/>
            <person name="Rensing S.A."/>
            <person name="Schmutz J."/>
            <person name="Symeonidi A."/>
            <person name="Elias M."/>
            <person name="Eveleigh R.J."/>
            <person name="Herman E.K."/>
            <person name="Klute M.J."/>
            <person name="Nakayama T."/>
            <person name="Obornik M."/>
            <person name="Reyes-Prieto A."/>
            <person name="Armbrust E.V."/>
            <person name="Aves S.J."/>
            <person name="Beiko R.G."/>
            <person name="Coutinho P."/>
            <person name="Dacks J.B."/>
            <person name="Durnford D.G."/>
            <person name="Fast N.M."/>
            <person name="Green B.R."/>
            <person name="Grisdale C."/>
            <person name="Hempe F."/>
            <person name="Henrissat B."/>
            <person name="Hoppner M.P."/>
            <person name="Ishida K.-I."/>
            <person name="Kim E."/>
            <person name="Koreny L."/>
            <person name="Kroth P.G."/>
            <person name="Liu Y."/>
            <person name="Malik S.-B."/>
            <person name="Maier U.G."/>
            <person name="McRose D."/>
            <person name="Mock T."/>
            <person name="Neilson J.A."/>
            <person name="Onodera N.T."/>
            <person name="Poole A.M."/>
            <person name="Pritham E.J."/>
            <person name="Richards T.A."/>
            <person name="Rocap G."/>
            <person name="Roy S.W."/>
            <person name="Sarai C."/>
            <person name="Schaack S."/>
            <person name="Shirato S."/>
            <person name="Slamovits C.H."/>
            <person name="Spencer D.F."/>
            <person name="Suzuki S."/>
            <person name="Worden A.Z."/>
            <person name="Zauner S."/>
            <person name="Barry K."/>
            <person name="Bell C."/>
            <person name="Bharti A.K."/>
            <person name="Crow J.A."/>
            <person name="Grimwood J."/>
            <person name="Kramer R."/>
            <person name="Lindquist E."/>
            <person name="Lucas S."/>
            <person name="Salamov A."/>
            <person name="McFadden G.I."/>
            <person name="Lane C.E."/>
            <person name="Keeling P.J."/>
            <person name="Gray M.W."/>
            <person name="Grigoriev I.V."/>
            <person name="Archibald J.M."/>
        </authorList>
    </citation>
    <scope>NUCLEOTIDE SEQUENCE</scope>
    <source>
        <strain evidence="5">CCMP2712</strain>
    </source>
</reference>
<dbReference type="HOGENOM" id="CLU_013100_0_0_1"/>
<dbReference type="SUPFAM" id="SSF48452">
    <property type="entry name" value="TPR-like"/>
    <property type="match status" value="2"/>
</dbReference>
<dbReference type="RefSeq" id="XP_005827553.1">
    <property type="nucleotide sequence ID" value="XM_005827496.1"/>
</dbReference>
<dbReference type="InterPro" id="IPR011990">
    <property type="entry name" value="TPR-like_helical_dom_sf"/>
</dbReference>
<feature type="compositionally biased region" description="Polar residues" evidence="2">
    <location>
        <begin position="426"/>
        <end position="439"/>
    </location>
</feature>
<dbReference type="PaxDb" id="55529-EKX40573"/>
<proteinExistence type="inferred from homology"/>
<dbReference type="InterPro" id="IPR039740">
    <property type="entry name" value="CNOT10"/>
</dbReference>
<accession>L1IWC9</accession>
<evidence type="ECO:0000313" key="4">
    <source>
        <dbReference type="EnsemblProtists" id="EKX40573"/>
    </source>
</evidence>
<gene>
    <name evidence="3" type="ORF">GUITHDRAFT_164635</name>
</gene>
<dbReference type="KEGG" id="gtt:GUITHDRAFT_164635"/>
<dbReference type="EnsemblProtists" id="EKX40573">
    <property type="protein sequence ID" value="EKX40573"/>
    <property type="gene ID" value="GUITHDRAFT_164635"/>
</dbReference>
<feature type="compositionally biased region" description="Low complexity" evidence="2">
    <location>
        <begin position="497"/>
        <end position="506"/>
    </location>
</feature>
<dbReference type="Proteomes" id="UP000011087">
    <property type="component" value="Unassembled WGS sequence"/>
</dbReference>
<reference evidence="4" key="3">
    <citation type="submission" date="2015-06" db="UniProtKB">
        <authorList>
            <consortium name="EnsemblProtists"/>
        </authorList>
    </citation>
    <scope>IDENTIFICATION</scope>
</reference>
<dbReference type="Gene3D" id="1.25.40.10">
    <property type="entry name" value="Tetratricopeptide repeat domain"/>
    <property type="match status" value="1"/>
</dbReference>
<dbReference type="GeneID" id="17297155"/>
<dbReference type="STRING" id="905079.L1IWC9"/>
<sequence>MADPDRDVTPIAELDNVRATKSSDFKVLHNMEVCLGYKNSFANPKELLAKLQSLKADVDLKRNEGGENEDFAFDDVDTAMLNCNIAVLALQLRKYATATEALDRLFRNIEPLDELLAARICMMLLDSLSVQRLPEKAAQVLNFLEKTILALFASKASVDPSNSSQDSNTASSKTDGLGEFQKYGFVSLPQLKILLSIYKAKHYLFHGNAKAAKREIKAAIAGSQPAELASPLMLKAHLEYLRGNFRKAQKLLCSSSLSDQPFRAFQLNNMGCLHYRSRKYGIAAMYFRRSIQELSKGNEQTERSKMEAICCVKREEVLYNLGLQNLLLGRPEAAFSCLREASRLLYNRPRLWIRLSECCIARHHICTRQSDSRQSSDLIKSVSGKGSRRRVLVPIGLASLRSRCLQCGPPDGSAKDENGEQGPGNGNDTAQPSNEHSTATGIEGQMTMSYALQCLQNAFFLISREAPAMFGSSWGSAGSQQAGNPSASNDDVDGDHSNGNGSSSAGKDTDEQQAGVTNREHSVNERWTLRQAILCKMAYVHLCLDNPLMSLKAVNELLANESQCRPEYSYSARMYGTEALCLLEKSEEAVNMLEPLIQKDLFAADVISGCGHGQSPARRCGLSHMSEASGMVETAAARSALHINLAAICVMQEKLNEAHQHVRIALNESPTCPAGLMIAVYLEIRKGNTAAALNILKHQRLMAS</sequence>
<protein>
    <recommendedName>
        <fullName evidence="6">CCR4-NOT transcription complex subunit 10</fullName>
    </recommendedName>
</protein>
<evidence type="ECO:0000313" key="5">
    <source>
        <dbReference type="Proteomes" id="UP000011087"/>
    </source>
</evidence>
<dbReference type="PANTHER" id="PTHR12979">
    <property type="entry name" value="CCR4-NOT TRANSCRIPTION COMPLEX SUBUNIT 10"/>
    <property type="match status" value="1"/>
</dbReference>
<evidence type="ECO:0000256" key="1">
    <source>
        <dbReference type="ARBA" id="ARBA00010080"/>
    </source>
</evidence>
<dbReference type="PANTHER" id="PTHR12979:SF5">
    <property type="entry name" value="CCR4-NOT TRANSCRIPTION COMPLEX SUBUNIT 10"/>
    <property type="match status" value="1"/>
</dbReference>
<dbReference type="OrthoDB" id="25157at2759"/>
<dbReference type="OMA" id="PECSRMY"/>
<dbReference type="EMBL" id="JH993030">
    <property type="protein sequence ID" value="EKX40573.1"/>
    <property type="molecule type" value="Genomic_DNA"/>
</dbReference>
<evidence type="ECO:0008006" key="6">
    <source>
        <dbReference type="Google" id="ProtNLM"/>
    </source>
</evidence>
<keyword evidence="5" id="KW-1185">Reference proteome</keyword>
<dbReference type="eggNOG" id="KOG2471">
    <property type="taxonomic scope" value="Eukaryota"/>
</dbReference>
<feature type="region of interest" description="Disordered" evidence="2">
    <location>
        <begin position="473"/>
        <end position="521"/>
    </location>
</feature>
<dbReference type="GO" id="GO:0017148">
    <property type="term" value="P:negative regulation of translation"/>
    <property type="evidence" value="ECO:0007669"/>
    <property type="project" value="TreeGrafter"/>
</dbReference>
<feature type="region of interest" description="Disordered" evidence="2">
    <location>
        <begin position="409"/>
        <end position="439"/>
    </location>
</feature>
<comment type="similarity">
    <text evidence="1">Belongs to the CNOT10 family.</text>
</comment>
<organism evidence="3">
    <name type="scientific">Guillardia theta (strain CCMP2712)</name>
    <name type="common">Cryptophyte</name>
    <dbReference type="NCBI Taxonomy" id="905079"/>
    <lineage>
        <taxon>Eukaryota</taxon>
        <taxon>Cryptophyceae</taxon>
        <taxon>Pyrenomonadales</taxon>
        <taxon>Geminigeraceae</taxon>
        <taxon>Guillardia</taxon>
    </lineage>
</organism>